<keyword evidence="1" id="KW-0238">DNA-binding</keyword>
<dbReference type="CDD" id="cd00093">
    <property type="entry name" value="HTH_XRE"/>
    <property type="match status" value="1"/>
</dbReference>
<dbReference type="PANTHER" id="PTHR46797">
    <property type="entry name" value="HTH-TYPE TRANSCRIPTIONAL REGULATOR"/>
    <property type="match status" value="1"/>
</dbReference>
<dbReference type="PANTHER" id="PTHR46797:SF1">
    <property type="entry name" value="METHYLPHOSPHONATE SYNTHASE"/>
    <property type="match status" value="1"/>
</dbReference>
<keyword evidence="4" id="KW-1185">Reference proteome</keyword>
<dbReference type="Proteomes" id="UP001145087">
    <property type="component" value="Unassembled WGS sequence"/>
</dbReference>
<organism evidence="3 4">
    <name type="scientific">Draconibacterium aestuarii</name>
    <dbReference type="NCBI Taxonomy" id="2998507"/>
    <lineage>
        <taxon>Bacteria</taxon>
        <taxon>Pseudomonadati</taxon>
        <taxon>Bacteroidota</taxon>
        <taxon>Bacteroidia</taxon>
        <taxon>Marinilabiliales</taxon>
        <taxon>Prolixibacteraceae</taxon>
        <taxon>Draconibacterium</taxon>
    </lineage>
</organism>
<gene>
    <name evidence="3" type="ORF">OU798_02750</name>
</gene>
<evidence type="ECO:0000256" key="1">
    <source>
        <dbReference type="ARBA" id="ARBA00023125"/>
    </source>
</evidence>
<dbReference type="InterPro" id="IPR001387">
    <property type="entry name" value="Cro/C1-type_HTH"/>
</dbReference>
<name>A0A9X3FAC5_9BACT</name>
<protein>
    <submittedName>
        <fullName evidence="3">Helix-turn-helix transcriptional regulator</fullName>
    </submittedName>
</protein>
<comment type="caution">
    <text evidence="3">The sequence shown here is derived from an EMBL/GenBank/DDBJ whole genome shotgun (WGS) entry which is preliminary data.</text>
</comment>
<dbReference type="InterPro" id="IPR010982">
    <property type="entry name" value="Lambda_DNA-bd_dom_sf"/>
</dbReference>
<dbReference type="RefSeq" id="WP_343331575.1">
    <property type="nucleotide sequence ID" value="NZ_JAPOHD010000005.1"/>
</dbReference>
<dbReference type="Gene3D" id="1.10.260.40">
    <property type="entry name" value="lambda repressor-like DNA-binding domains"/>
    <property type="match status" value="1"/>
</dbReference>
<dbReference type="SMART" id="SM00530">
    <property type="entry name" value="HTH_XRE"/>
    <property type="match status" value="1"/>
</dbReference>
<dbReference type="GO" id="GO:0005829">
    <property type="term" value="C:cytosol"/>
    <property type="evidence" value="ECO:0007669"/>
    <property type="project" value="TreeGrafter"/>
</dbReference>
<accession>A0A9X3FAC5</accession>
<evidence type="ECO:0000313" key="3">
    <source>
        <dbReference type="EMBL" id="MCY1719240.1"/>
    </source>
</evidence>
<dbReference type="GO" id="GO:0003677">
    <property type="term" value="F:DNA binding"/>
    <property type="evidence" value="ECO:0007669"/>
    <property type="project" value="UniProtKB-KW"/>
</dbReference>
<dbReference type="PROSITE" id="PS50943">
    <property type="entry name" value="HTH_CROC1"/>
    <property type="match status" value="1"/>
</dbReference>
<dbReference type="GO" id="GO:0003700">
    <property type="term" value="F:DNA-binding transcription factor activity"/>
    <property type="evidence" value="ECO:0007669"/>
    <property type="project" value="TreeGrafter"/>
</dbReference>
<reference evidence="3" key="1">
    <citation type="submission" date="2022-11" db="EMBL/GenBank/DDBJ databases">
        <title>Marilongibacter aestuarii gen. nov., sp. nov., isolated from tidal flat sediment.</title>
        <authorList>
            <person name="Jiayan W."/>
        </authorList>
    </citation>
    <scope>NUCLEOTIDE SEQUENCE</scope>
    <source>
        <strain evidence="3">Z1-6</strain>
    </source>
</reference>
<feature type="domain" description="HTH cro/C1-type" evidence="2">
    <location>
        <begin position="14"/>
        <end position="68"/>
    </location>
</feature>
<proteinExistence type="predicted"/>
<dbReference type="Pfam" id="PF01381">
    <property type="entry name" value="HTH_3"/>
    <property type="match status" value="1"/>
</dbReference>
<dbReference type="InterPro" id="IPR050807">
    <property type="entry name" value="TransReg_Diox_bact_type"/>
</dbReference>
<dbReference type="EMBL" id="JAPOHD010000005">
    <property type="protein sequence ID" value="MCY1719240.1"/>
    <property type="molecule type" value="Genomic_DNA"/>
</dbReference>
<evidence type="ECO:0000259" key="2">
    <source>
        <dbReference type="PROSITE" id="PS50943"/>
    </source>
</evidence>
<dbReference type="SUPFAM" id="SSF47413">
    <property type="entry name" value="lambda repressor-like DNA-binding domains"/>
    <property type="match status" value="1"/>
</dbReference>
<sequence>MEKEDFLKKIGENIIRLREEKGLRQIDLAIELNIDDSSLRRIESGRTNPTIITLKKIADVLKVNLSEIVDV</sequence>
<evidence type="ECO:0000313" key="4">
    <source>
        <dbReference type="Proteomes" id="UP001145087"/>
    </source>
</evidence>
<dbReference type="AlphaFoldDB" id="A0A9X3FAC5"/>